<feature type="non-terminal residue" evidence="8">
    <location>
        <position position="1"/>
    </location>
</feature>
<keyword evidence="5 7" id="KW-1133">Transmembrane helix</keyword>
<proteinExistence type="inferred from homology"/>
<feature type="transmembrane region" description="Helical" evidence="7">
    <location>
        <begin position="62"/>
        <end position="80"/>
    </location>
</feature>
<accession>A0ABW3MJJ6</accession>
<evidence type="ECO:0000256" key="4">
    <source>
        <dbReference type="ARBA" id="ARBA00022692"/>
    </source>
</evidence>
<comment type="subcellular location">
    <subcellularLocation>
        <location evidence="1">Membrane</location>
        <topology evidence="1">Multi-pass membrane protein</topology>
    </subcellularLocation>
</comment>
<dbReference type="InterPro" id="IPR001734">
    <property type="entry name" value="Na/solute_symporter"/>
</dbReference>
<dbReference type="InterPro" id="IPR050277">
    <property type="entry name" value="Sodium:Solute_Symporter"/>
</dbReference>
<evidence type="ECO:0000256" key="1">
    <source>
        <dbReference type="ARBA" id="ARBA00004141"/>
    </source>
</evidence>
<sequence>VPNLFDTQFPAWFAGIAFAAIGIGALVPAAIMSIAAANLWTRNIFKEYIRKDATPAQEAKQAKLASLVVKLGAVLFIVLLDPQYSIDLQLIGGIIILQTLPTVAVSLYTRWFHRWALVAGWVAGLAWGFAMLWVIPNKATNHAHFGGSALPLKDLSIFGWHPFPADMQVQVYVGFIALIGNFVVAAIVTWILRARKVSNGVDSTQVEDYHAEEGDPRLKEVAVH</sequence>
<evidence type="ECO:0000256" key="5">
    <source>
        <dbReference type="ARBA" id="ARBA00022989"/>
    </source>
</evidence>
<dbReference type="PANTHER" id="PTHR48086:SF8">
    <property type="entry name" value="MONOCARBOXYLIC ACID PERMEASE"/>
    <property type="match status" value="1"/>
</dbReference>
<evidence type="ECO:0000256" key="7">
    <source>
        <dbReference type="SAM" id="Phobius"/>
    </source>
</evidence>
<feature type="transmembrane region" description="Helical" evidence="7">
    <location>
        <begin position="115"/>
        <end position="135"/>
    </location>
</feature>
<dbReference type="InterPro" id="IPR038377">
    <property type="entry name" value="Na/Glc_symporter_sf"/>
</dbReference>
<comment type="caution">
    <text evidence="8">The sequence shown here is derived from an EMBL/GenBank/DDBJ whole genome shotgun (WGS) entry which is preliminary data.</text>
</comment>
<dbReference type="PANTHER" id="PTHR48086">
    <property type="entry name" value="SODIUM/PROLINE SYMPORTER-RELATED"/>
    <property type="match status" value="1"/>
</dbReference>
<reference evidence="9" key="1">
    <citation type="journal article" date="2019" name="Int. J. Syst. Evol. Microbiol.">
        <title>The Global Catalogue of Microorganisms (GCM) 10K type strain sequencing project: providing services to taxonomists for standard genome sequencing and annotation.</title>
        <authorList>
            <consortium name="The Broad Institute Genomics Platform"/>
            <consortium name="The Broad Institute Genome Sequencing Center for Infectious Disease"/>
            <person name="Wu L."/>
            <person name="Ma J."/>
        </authorList>
    </citation>
    <scope>NUCLEOTIDE SEQUENCE [LARGE SCALE GENOMIC DNA]</scope>
    <source>
        <strain evidence="9">JCM 31486</strain>
    </source>
</reference>
<dbReference type="PROSITE" id="PS50283">
    <property type="entry name" value="NA_SOLUT_SYMP_3"/>
    <property type="match status" value="1"/>
</dbReference>
<evidence type="ECO:0000256" key="6">
    <source>
        <dbReference type="ARBA" id="ARBA00023136"/>
    </source>
</evidence>
<feature type="transmembrane region" description="Helical" evidence="7">
    <location>
        <begin position="169"/>
        <end position="192"/>
    </location>
</feature>
<comment type="similarity">
    <text evidence="2">Belongs to the sodium:solute symporter (SSF) (TC 2.A.21) family.</text>
</comment>
<dbReference type="EMBL" id="JBHTIS010003108">
    <property type="protein sequence ID" value="MFD1050811.1"/>
    <property type="molecule type" value="Genomic_DNA"/>
</dbReference>
<dbReference type="Gene3D" id="1.20.1730.10">
    <property type="entry name" value="Sodium/glucose cotransporter"/>
    <property type="match status" value="1"/>
</dbReference>
<feature type="transmembrane region" description="Helical" evidence="7">
    <location>
        <begin position="86"/>
        <end position="108"/>
    </location>
</feature>
<keyword evidence="6 7" id="KW-0472">Membrane</keyword>
<evidence type="ECO:0000313" key="9">
    <source>
        <dbReference type="Proteomes" id="UP001597045"/>
    </source>
</evidence>
<name>A0ABW3MJJ6_9PSEU</name>
<keyword evidence="3" id="KW-0813">Transport</keyword>
<keyword evidence="4 7" id="KW-0812">Transmembrane</keyword>
<organism evidence="8 9">
    <name type="scientific">Kibdelosporangium lantanae</name>
    <dbReference type="NCBI Taxonomy" id="1497396"/>
    <lineage>
        <taxon>Bacteria</taxon>
        <taxon>Bacillati</taxon>
        <taxon>Actinomycetota</taxon>
        <taxon>Actinomycetes</taxon>
        <taxon>Pseudonocardiales</taxon>
        <taxon>Pseudonocardiaceae</taxon>
        <taxon>Kibdelosporangium</taxon>
    </lineage>
</organism>
<keyword evidence="9" id="KW-1185">Reference proteome</keyword>
<evidence type="ECO:0000256" key="2">
    <source>
        <dbReference type="ARBA" id="ARBA00006434"/>
    </source>
</evidence>
<evidence type="ECO:0000313" key="8">
    <source>
        <dbReference type="EMBL" id="MFD1050811.1"/>
    </source>
</evidence>
<dbReference type="Proteomes" id="UP001597045">
    <property type="component" value="Unassembled WGS sequence"/>
</dbReference>
<evidence type="ECO:0000256" key="3">
    <source>
        <dbReference type="ARBA" id="ARBA00022448"/>
    </source>
</evidence>
<gene>
    <name evidence="8" type="ORF">ACFQ1S_37400</name>
</gene>
<feature type="transmembrane region" description="Helical" evidence="7">
    <location>
        <begin position="12"/>
        <end position="41"/>
    </location>
</feature>
<protein>
    <submittedName>
        <fullName evidence="8">Sodium:solute symporter</fullName>
    </submittedName>
</protein>